<dbReference type="PANTHER" id="PTHR10655:SF17">
    <property type="entry name" value="LYSOPHOSPHOLIPASE-LIKE PROTEIN 1"/>
    <property type="match status" value="1"/>
</dbReference>
<dbReference type="EMBL" id="CZPT02001539">
    <property type="protein sequence ID" value="SCU70937.1"/>
    <property type="molecule type" value="Genomic_DNA"/>
</dbReference>
<protein>
    <submittedName>
        <fullName evidence="4">Lysophospholipase, putative</fullName>
    </submittedName>
</protein>
<keyword evidence="5" id="KW-1185">Reference proteome</keyword>
<dbReference type="AlphaFoldDB" id="A0A1G4IFL2"/>
<keyword evidence="2" id="KW-0378">Hydrolase</keyword>
<sequence length="280" mass="30092">MFGTPVENLTANQIKEELRTLYGVSDFSGCIEQKDLQEKLEKTRETELITHGLKYGPLLQIGNRQSPSGIVTLTHGLGDSANGWESVAVELSRRLPHLLFLLPTASMQPVGINGGAVMNSWYDIRNVSSGNGVTEDAEAIIMSANYLKSLAYTASRRYQVPAGRVVYAGFSQGAVISLAAGLTARIAPAGVAALSGYFAAAEKILPQLCNKSLPVLLCHGTMDNIIPFSAAEKTKETLESLGVGPVTLYSYPMEHSSHPKEINDLEKFLQQVLPGPSSKS</sequence>
<dbReference type="GO" id="GO:0052689">
    <property type="term" value="F:carboxylic ester hydrolase activity"/>
    <property type="evidence" value="ECO:0007669"/>
    <property type="project" value="TreeGrafter"/>
</dbReference>
<feature type="domain" description="Phospholipase/carboxylesterase/thioesterase" evidence="3">
    <location>
        <begin position="64"/>
        <end position="272"/>
    </location>
</feature>
<dbReference type="Gene3D" id="3.40.50.1820">
    <property type="entry name" value="alpha/beta hydrolase"/>
    <property type="match status" value="1"/>
</dbReference>
<dbReference type="GO" id="GO:0005737">
    <property type="term" value="C:cytoplasm"/>
    <property type="evidence" value="ECO:0007669"/>
    <property type="project" value="TreeGrafter"/>
</dbReference>
<evidence type="ECO:0000313" key="5">
    <source>
        <dbReference type="Proteomes" id="UP000195570"/>
    </source>
</evidence>
<dbReference type="SMR" id="A0A1G4IFL2"/>
<dbReference type="GO" id="GO:0008474">
    <property type="term" value="F:palmitoyl-(protein) hydrolase activity"/>
    <property type="evidence" value="ECO:0007669"/>
    <property type="project" value="TreeGrafter"/>
</dbReference>
<accession>A0A1G4IFL2</accession>
<evidence type="ECO:0000256" key="1">
    <source>
        <dbReference type="ARBA" id="ARBA00006499"/>
    </source>
</evidence>
<dbReference type="InterPro" id="IPR050565">
    <property type="entry name" value="LYPA1-2/EST-like"/>
</dbReference>
<name>A0A1G4IFL2_TRYEQ</name>
<dbReference type="SUPFAM" id="SSF53474">
    <property type="entry name" value="alpha/beta-Hydrolases"/>
    <property type="match status" value="1"/>
</dbReference>
<dbReference type="VEuPathDB" id="TriTrypDB:TEOVI_000251200"/>
<dbReference type="InterPro" id="IPR029058">
    <property type="entry name" value="AB_hydrolase_fold"/>
</dbReference>
<reference evidence="4" key="1">
    <citation type="submission" date="2016-09" db="EMBL/GenBank/DDBJ databases">
        <authorList>
            <person name="Hebert L."/>
            <person name="Moumen B."/>
        </authorList>
    </citation>
    <scope>NUCLEOTIDE SEQUENCE [LARGE SCALE GENOMIC DNA]</scope>
    <source>
        <strain evidence="4">OVI</strain>
    </source>
</reference>
<dbReference type="GeneID" id="92376452"/>
<dbReference type="PANTHER" id="PTHR10655">
    <property type="entry name" value="LYSOPHOSPHOLIPASE-RELATED"/>
    <property type="match status" value="1"/>
</dbReference>
<evidence type="ECO:0000256" key="2">
    <source>
        <dbReference type="ARBA" id="ARBA00022801"/>
    </source>
</evidence>
<proteinExistence type="inferred from homology"/>
<comment type="caution">
    <text evidence="4">The sequence shown here is derived from an EMBL/GenBank/DDBJ whole genome shotgun (WGS) entry which is preliminary data.</text>
</comment>
<dbReference type="InterPro" id="IPR003140">
    <property type="entry name" value="PLipase/COase/thioEstase"/>
</dbReference>
<organism evidence="4 5">
    <name type="scientific">Trypanosoma equiperdum</name>
    <dbReference type="NCBI Taxonomy" id="5694"/>
    <lineage>
        <taxon>Eukaryota</taxon>
        <taxon>Discoba</taxon>
        <taxon>Euglenozoa</taxon>
        <taxon>Kinetoplastea</taxon>
        <taxon>Metakinetoplastina</taxon>
        <taxon>Trypanosomatida</taxon>
        <taxon>Trypanosomatidae</taxon>
        <taxon>Trypanosoma</taxon>
    </lineage>
</organism>
<dbReference type="Pfam" id="PF02230">
    <property type="entry name" value="Abhydrolase_2"/>
    <property type="match status" value="1"/>
</dbReference>
<evidence type="ECO:0000313" key="4">
    <source>
        <dbReference type="EMBL" id="SCU70937.1"/>
    </source>
</evidence>
<comment type="similarity">
    <text evidence="1">Belongs to the AB hydrolase superfamily. AB hydrolase 2 family.</text>
</comment>
<dbReference type="RefSeq" id="XP_067081681.1">
    <property type="nucleotide sequence ID" value="XM_067225580.1"/>
</dbReference>
<gene>
    <name evidence="4" type="ORF">TEOVI_000251200</name>
</gene>
<dbReference type="Proteomes" id="UP000195570">
    <property type="component" value="Unassembled WGS sequence"/>
</dbReference>
<evidence type="ECO:0000259" key="3">
    <source>
        <dbReference type="Pfam" id="PF02230"/>
    </source>
</evidence>